<feature type="compositionally biased region" description="Acidic residues" evidence="1">
    <location>
        <begin position="1"/>
        <end position="12"/>
    </location>
</feature>
<keyword evidence="3" id="KW-1185">Reference proteome</keyword>
<protein>
    <submittedName>
        <fullName evidence="2">Uncharacterized protein</fullName>
    </submittedName>
</protein>
<evidence type="ECO:0000313" key="3">
    <source>
        <dbReference type="Proteomes" id="UP000218209"/>
    </source>
</evidence>
<feature type="compositionally biased region" description="Low complexity" evidence="1">
    <location>
        <begin position="13"/>
        <end position="27"/>
    </location>
</feature>
<name>A0A1X6PCX5_PORUM</name>
<gene>
    <name evidence="2" type="ORF">BU14_0105s0004</name>
</gene>
<dbReference type="EMBL" id="KV918809">
    <property type="protein sequence ID" value="OSX78586.1"/>
    <property type="molecule type" value="Genomic_DNA"/>
</dbReference>
<evidence type="ECO:0000256" key="1">
    <source>
        <dbReference type="SAM" id="MobiDB-lite"/>
    </source>
</evidence>
<dbReference type="Proteomes" id="UP000218209">
    <property type="component" value="Unassembled WGS sequence"/>
</dbReference>
<feature type="region of interest" description="Disordered" evidence="1">
    <location>
        <begin position="1"/>
        <end position="38"/>
    </location>
</feature>
<proteinExistence type="predicted"/>
<feature type="region of interest" description="Disordered" evidence="1">
    <location>
        <begin position="1054"/>
        <end position="1074"/>
    </location>
</feature>
<reference evidence="2 3" key="1">
    <citation type="submission" date="2017-03" db="EMBL/GenBank/DDBJ databases">
        <title>WGS assembly of Porphyra umbilicalis.</title>
        <authorList>
            <person name="Brawley S.H."/>
            <person name="Blouin N.A."/>
            <person name="Ficko-Blean E."/>
            <person name="Wheeler G.L."/>
            <person name="Lohr M."/>
            <person name="Goodson H.V."/>
            <person name="Jenkins J.W."/>
            <person name="Blaby-Haas C.E."/>
            <person name="Helliwell K.E."/>
            <person name="Chan C."/>
            <person name="Marriage T."/>
            <person name="Bhattacharya D."/>
            <person name="Klein A.S."/>
            <person name="Badis Y."/>
            <person name="Brodie J."/>
            <person name="Cao Y."/>
            <person name="Collen J."/>
            <person name="Dittami S.M."/>
            <person name="Gachon C.M."/>
            <person name="Green B.R."/>
            <person name="Karpowicz S."/>
            <person name="Kim J.W."/>
            <person name="Kudahl U."/>
            <person name="Lin S."/>
            <person name="Michel G."/>
            <person name="Mittag M."/>
            <person name="Olson B.J."/>
            <person name="Pangilinan J."/>
            <person name="Peng Y."/>
            <person name="Qiu H."/>
            <person name="Shu S."/>
            <person name="Singer J.T."/>
            <person name="Smith A.G."/>
            <person name="Sprecher B.N."/>
            <person name="Wagner V."/>
            <person name="Wang W."/>
            <person name="Wang Z.-Y."/>
            <person name="Yan J."/>
            <person name="Yarish C."/>
            <person name="Zoeuner-Riek S."/>
            <person name="Zhuang Y."/>
            <person name="Zou Y."/>
            <person name="Lindquist E.A."/>
            <person name="Grimwood J."/>
            <person name="Barry K."/>
            <person name="Rokhsar D.S."/>
            <person name="Schmutz J."/>
            <person name="Stiller J.W."/>
            <person name="Grossman A.R."/>
            <person name="Prochnik S.E."/>
        </authorList>
    </citation>
    <scope>NUCLEOTIDE SEQUENCE [LARGE SCALE GENOMIC DNA]</scope>
    <source>
        <strain evidence="2">4086291</strain>
    </source>
</reference>
<organism evidence="2 3">
    <name type="scientific">Porphyra umbilicalis</name>
    <name type="common">Purple laver</name>
    <name type="synonym">Red alga</name>
    <dbReference type="NCBI Taxonomy" id="2786"/>
    <lineage>
        <taxon>Eukaryota</taxon>
        <taxon>Rhodophyta</taxon>
        <taxon>Bangiophyceae</taxon>
        <taxon>Bangiales</taxon>
        <taxon>Bangiaceae</taxon>
        <taxon>Porphyra</taxon>
    </lineage>
</organism>
<accession>A0A1X6PCX5</accession>
<sequence length="1159" mass="122530">MPDSPTDDDDLTDASSASSESSGAAPTHPSVDFRGAALVRKRNERGQYTSGSQGRRRCQAPAFRVVEVEGVEPPACSAAATNAHPSGCAAAIRCAAHRGTQCRRWIIRGPLSGCSDDVERLSAVVVVRAAAWMPPLEVYVRALSHLVPAMYGSRADAIQSVAFVASACAQEAGGWHTGEAWSSFRGLGEGQALSSEDLQDVARRAATATATSRSAVAHGHVSFVQRRDVTVDPVYLAATRAAKRRASRVGAGTYKRKGEEAARGRWAQLLRDGHSAGSVARTRAWVELVHRGDRSGRSRAGRLRLSHGLSQMHLFPTRAELREERRVAFERDGVGHFFFTRAVMGGLLRWDYIGGSGAAGVRRYQNRWGQQRSLKSPANTYWEDAGATGGTGVEVRGGSEEVVSEDEDGGIFFFNASAETEGCYAEVPDDPKALAALQVHAESYLEDLDGGSPLKILAVAFDVQEALQLAIDQAAVAGATVSRIATASPAVLTFAADGGTIKRRQLTALTVSLSSPLLAHGRTNLTPVAYVLSGEKVVDRGLWAFVRDTLKTLVQHTRNVSSNQDRTVAVVGGQWELAVWALANFSVRYHADVTIFGGELYTTCTMCKRLVPYSSEPVQDSGIVYCRGAHCLAADVPLHVGRSIAMTTMTECFNGFRRLAGGVCGYPPLRGAPVSLQLPVLHCTGNYAKRVVLFILACQPAGLQDKARRVLLAISGKGSMGSLYLREFRELVAAAVVHPAVFSNSLDPAFSILLQLTQLMNAAWRGALTGPGAAVREGSAAAAQLAASLLGPLWEDVKPLDPVTKDAKVSTLHLHAPIVHVRGQSGAARAEVAFVSDDNMEGHIRGVGRYLHNHSNNASPAELLSNMAAVQKATIGFSTPRSHPSSLVFTKVVRVCRCWKAFGRDGPADVEAVRALARDDAALELEELRGGDELRITLAPLRAAVDANGAARFRPDGTRVLGKKEALRRGLRVRQREICVCVCGRLQGRPKSAIVELAAARRAAAVRAAVAAAATGTAGADGQSAYAEGEGGRTAGASSSAGVAAALAPAASADGGGASGAGTDQVPTPAPSACDAAAPLPGAAARLSVEVDRQLLEQVAILRLFRQRTKTYEFSKWATSGTVNGVDICEAAVALLRRLKGVRAAREEWGEAGGHPVDA</sequence>
<evidence type="ECO:0000313" key="2">
    <source>
        <dbReference type="EMBL" id="OSX78586.1"/>
    </source>
</evidence>
<dbReference type="AlphaFoldDB" id="A0A1X6PCX5"/>